<proteinExistence type="predicted"/>
<reference evidence="3" key="1">
    <citation type="submission" date="2023-07" db="EMBL/GenBank/DDBJ databases">
        <title>A draft genome of Kazachstania heterogenica Y-27499.</title>
        <authorList>
            <person name="Donic C."/>
            <person name="Kralova J.S."/>
            <person name="Fidel L."/>
            <person name="Ben-Dor S."/>
            <person name="Jung S."/>
        </authorList>
    </citation>
    <scope>NUCLEOTIDE SEQUENCE [LARGE SCALE GENOMIC DNA]</scope>
    <source>
        <strain evidence="3">Y27499</strain>
    </source>
</reference>
<name>A0AAN7WKB1_9SACH</name>
<dbReference type="Proteomes" id="UP001306508">
    <property type="component" value="Unassembled WGS sequence"/>
</dbReference>
<evidence type="ECO:0000313" key="3">
    <source>
        <dbReference type="Proteomes" id="UP001306508"/>
    </source>
</evidence>
<evidence type="ECO:0000313" key="2">
    <source>
        <dbReference type="EMBL" id="KAK5778660.1"/>
    </source>
</evidence>
<gene>
    <name evidence="2" type="ORF">RI543_004331</name>
</gene>
<feature type="region of interest" description="Disordered" evidence="1">
    <location>
        <begin position="79"/>
        <end position="103"/>
    </location>
</feature>
<comment type="caution">
    <text evidence="2">The sequence shown here is derived from an EMBL/GenBank/DDBJ whole genome shotgun (WGS) entry which is preliminary data.</text>
</comment>
<feature type="region of interest" description="Disordered" evidence="1">
    <location>
        <begin position="1"/>
        <end position="30"/>
    </location>
</feature>
<organism evidence="2 3">
    <name type="scientific">Arxiozyma heterogenica</name>
    <dbReference type="NCBI Taxonomy" id="278026"/>
    <lineage>
        <taxon>Eukaryota</taxon>
        <taxon>Fungi</taxon>
        <taxon>Dikarya</taxon>
        <taxon>Ascomycota</taxon>
        <taxon>Saccharomycotina</taxon>
        <taxon>Saccharomycetes</taxon>
        <taxon>Saccharomycetales</taxon>
        <taxon>Saccharomycetaceae</taxon>
        <taxon>Arxiozyma</taxon>
    </lineage>
</organism>
<accession>A0AAN7WKB1</accession>
<dbReference type="AlphaFoldDB" id="A0AAN7WKB1"/>
<feature type="compositionally biased region" description="Basic and acidic residues" evidence="1">
    <location>
        <begin position="94"/>
        <end position="103"/>
    </location>
</feature>
<keyword evidence="3" id="KW-1185">Reference proteome</keyword>
<dbReference type="EMBL" id="JAWIZZ010000053">
    <property type="protein sequence ID" value="KAK5778660.1"/>
    <property type="molecule type" value="Genomic_DNA"/>
</dbReference>
<evidence type="ECO:0000256" key="1">
    <source>
        <dbReference type="SAM" id="MobiDB-lite"/>
    </source>
</evidence>
<sequence length="424" mass="49684">MDFTSDLIASPIRRQSHSSDLSHDNNSGSSVILTETEKRRLELQELKESLLKERDSLWDEEVYLRRELDKLEREKFMQGFTSSESSDFESNSDNETKPAQLKDKNGIKIASNISTNITTTDNNNNNNNSNIDPNAARIFLDLMLLSSKKQQAVEPRPKPIHIDGTSTLQDEINVKYDTLPLLNMELRLKYLQKYLYPYVEIHINNLTEEDNGNNNNRYNDDNGNSEHNYEVTIKFKRNPKSPFQIKFHINYDPKDGSNGQLKRFQILEISKRVRLFFERILYLNGQLLVENPVTLIFFCLEFDRLTYQCDSLITQIRNKFQNRLRYSQDVGDPELKVIKLKELKEPSEKEFIIKLEIHTQRLATDFKGKRSLMLLYPQLKIILTLLHEEKEIKDPDINNIFEQLLPDYDINIALIELISSLMFI</sequence>
<protein>
    <submittedName>
        <fullName evidence="2">Uncharacterized protein</fullName>
    </submittedName>
</protein>